<accession>A0A127M2C3</accession>
<dbReference type="PIRSF" id="PIRSF026426">
    <property type="entry name" value="DUF1499"/>
    <property type="match status" value="1"/>
</dbReference>
<dbReference type="Proteomes" id="UP000074119">
    <property type="component" value="Chromosome"/>
</dbReference>
<evidence type="ECO:0008006" key="3">
    <source>
        <dbReference type="Google" id="ProtNLM"/>
    </source>
</evidence>
<protein>
    <recommendedName>
        <fullName evidence="3">DUF1499 domain-containing protein</fullName>
    </recommendedName>
</protein>
<dbReference type="EMBL" id="CP014544">
    <property type="protein sequence ID" value="AMO67370.1"/>
    <property type="molecule type" value="Genomic_DNA"/>
</dbReference>
<dbReference type="InterPro" id="IPR010865">
    <property type="entry name" value="DUF1499"/>
</dbReference>
<dbReference type="KEGG" id="zal:AZF00_03210"/>
<dbReference type="RefSeq" id="WP_062383196.1">
    <property type="nucleotide sequence ID" value="NZ_CP014544.1"/>
</dbReference>
<sequence>MKIALSVIGVLVVLFLARVIIQGNQVPELGVTDGKLAALSSKPNNVSSQAKDPEKRVATLPFKDSQASTLSALKKAVAAYGGAKVQAESDDYLYVVFTTSLMRYRDDVEFWLDTESQQVHYRSSSRAGYSDMGLNRKRYNKIAELYRDL</sequence>
<dbReference type="PANTHER" id="PTHR34801:SF6">
    <property type="entry name" value="SLL1620 PROTEIN"/>
    <property type="match status" value="1"/>
</dbReference>
<proteinExistence type="predicted"/>
<dbReference type="STRING" id="1470434.AZF00_03210"/>
<dbReference type="PANTHER" id="PTHR34801">
    <property type="entry name" value="EXPRESSED PROTEIN"/>
    <property type="match status" value="1"/>
</dbReference>
<name>A0A127M2C3_9GAMM</name>
<reference evidence="1 2" key="1">
    <citation type="submission" date="2015-12" db="EMBL/GenBank/DDBJ databases">
        <authorList>
            <person name="Shamseldin A."/>
            <person name="Moawad H."/>
            <person name="Abd El-Rahim W.M."/>
            <person name="Sadowsky M.J."/>
        </authorList>
    </citation>
    <scope>NUCLEOTIDE SEQUENCE [LARGE SCALE GENOMIC DNA]</scope>
    <source>
        <strain evidence="1 2">SM2</strain>
    </source>
</reference>
<organism evidence="1 2">
    <name type="scientific">Zhongshania aliphaticivorans</name>
    <dbReference type="NCBI Taxonomy" id="1470434"/>
    <lineage>
        <taxon>Bacteria</taxon>
        <taxon>Pseudomonadati</taxon>
        <taxon>Pseudomonadota</taxon>
        <taxon>Gammaproteobacteria</taxon>
        <taxon>Cellvibrionales</taxon>
        <taxon>Spongiibacteraceae</taxon>
        <taxon>Zhongshania</taxon>
    </lineage>
</organism>
<gene>
    <name evidence="1" type="ORF">AZF00_03210</name>
</gene>
<dbReference type="AlphaFoldDB" id="A0A127M2C3"/>
<evidence type="ECO:0000313" key="2">
    <source>
        <dbReference type="Proteomes" id="UP000074119"/>
    </source>
</evidence>
<evidence type="ECO:0000313" key="1">
    <source>
        <dbReference type="EMBL" id="AMO67370.1"/>
    </source>
</evidence>
<dbReference type="Pfam" id="PF07386">
    <property type="entry name" value="DUF1499"/>
    <property type="match status" value="1"/>
</dbReference>